<evidence type="ECO:0000313" key="2">
    <source>
        <dbReference type="EMBL" id="AYB45651.1"/>
    </source>
</evidence>
<keyword evidence="1" id="KW-0812">Transmembrane</keyword>
<name>A0A385TQE1_PAELA</name>
<dbReference type="KEGG" id="plw:D5F53_21145"/>
<keyword evidence="1" id="KW-0472">Membrane</keyword>
<sequence>MPLYIRKVYKAGFVRAALYKCNWNKHPLSWTGIRYRKNMWMFVVSGKGQNMNRHGIDGYDYHAEVRELLLIMVLFILLVILLKYILI</sequence>
<reference evidence="2 3" key="1">
    <citation type="submission" date="2018-09" db="EMBL/GenBank/DDBJ databases">
        <title>Genome Sequence of Paenibacillus lautus Strain E7593-69, Azo Dye-Degrading Bacteria, Isolated from Commercial Tattoo Inks.</title>
        <authorList>
            <person name="Nho S.W."/>
            <person name="Kim S.-J."/>
            <person name="Kweon O."/>
            <person name="Cerniglia C.E."/>
        </authorList>
    </citation>
    <scope>NUCLEOTIDE SEQUENCE [LARGE SCALE GENOMIC DNA]</scope>
    <source>
        <strain evidence="2 3">E7593-69</strain>
    </source>
</reference>
<organism evidence="2 3">
    <name type="scientific">Paenibacillus lautus</name>
    <name type="common">Bacillus lautus</name>
    <dbReference type="NCBI Taxonomy" id="1401"/>
    <lineage>
        <taxon>Bacteria</taxon>
        <taxon>Bacillati</taxon>
        <taxon>Bacillota</taxon>
        <taxon>Bacilli</taxon>
        <taxon>Bacillales</taxon>
        <taxon>Paenibacillaceae</taxon>
        <taxon>Paenibacillus</taxon>
    </lineage>
</organism>
<keyword evidence="1" id="KW-1133">Transmembrane helix</keyword>
<dbReference type="EMBL" id="CP032412">
    <property type="protein sequence ID" value="AYB45651.1"/>
    <property type="molecule type" value="Genomic_DNA"/>
</dbReference>
<evidence type="ECO:0000256" key="1">
    <source>
        <dbReference type="SAM" id="Phobius"/>
    </source>
</evidence>
<evidence type="ECO:0000313" key="3">
    <source>
        <dbReference type="Proteomes" id="UP000266552"/>
    </source>
</evidence>
<proteinExistence type="predicted"/>
<keyword evidence="3" id="KW-1185">Reference proteome</keyword>
<feature type="transmembrane region" description="Helical" evidence="1">
    <location>
        <begin position="68"/>
        <end position="86"/>
    </location>
</feature>
<accession>A0A385TQE1</accession>
<dbReference type="Proteomes" id="UP000266552">
    <property type="component" value="Chromosome"/>
</dbReference>
<protein>
    <submittedName>
        <fullName evidence="2">Uncharacterized protein</fullName>
    </submittedName>
</protein>
<dbReference type="AlphaFoldDB" id="A0A385TQE1"/>
<gene>
    <name evidence="2" type="ORF">D5F53_21145</name>
</gene>